<dbReference type="GO" id="GO:1905515">
    <property type="term" value="P:non-motile cilium assembly"/>
    <property type="evidence" value="ECO:0007669"/>
    <property type="project" value="TreeGrafter"/>
</dbReference>
<keyword evidence="4" id="KW-0970">Cilium biogenesis/degradation</keyword>
<keyword evidence="3 7" id="KW-0812">Transmembrane</keyword>
<evidence type="ECO:0000256" key="1">
    <source>
        <dbReference type="ARBA" id="ARBA00004141"/>
    </source>
</evidence>
<evidence type="ECO:0000256" key="5">
    <source>
        <dbReference type="ARBA" id="ARBA00022989"/>
    </source>
</evidence>
<dbReference type="PANTHER" id="PTHR34341:SF1">
    <property type="entry name" value="TRANSMEMBRANE PROTEIN 107"/>
    <property type="match status" value="1"/>
</dbReference>
<gene>
    <name evidence="8" type="ORF">CTAYLR_007011</name>
</gene>
<dbReference type="PANTHER" id="PTHR34341">
    <property type="entry name" value="TRANSMEMBRANE PROTEIN 107"/>
    <property type="match status" value="1"/>
</dbReference>
<evidence type="ECO:0000313" key="9">
    <source>
        <dbReference type="Proteomes" id="UP001230188"/>
    </source>
</evidence>
<name>A0AAD7U8M2_9STRA</name>
<evidence type="ECO:0000256" key="2">
    <source>
        <dbReference type="ARBA" id="ARBA00015652"/>
    </source>
</evidence>
<feature type="transmembrane region" description="Helical" evidence="7">
    <location>
        <begin position="57"/>
        <end position="82"/>
    </location>
</feature>
<evidence type="ECO:0000256" key="4">
    <source>
        <dbReference type="ARBA" id="ARBA00022794"/>
    </source>
</evidence>
<sequence length="142" mass="16000">MGGRILEVLIPTRFVLTTGHLVATMMIVYTKKQNLDAGLPVDPSKSRYDSAKAEFHLAYVLSLVCFVFDMIGIFCGTSIFFVKANVLQIACHFVGGVLVASMIEQAWQYQYLWLIFAFCNVPTAVLEIIILIMIFCLNVYIY</sequence>
<reference evidence="8" key="1">
    <citation type="submission" date="2023-01" db="EMBL/GenBank/DDBJ databases">
        <title>Metagenome sequencing of chrysophaentin producing Chrysophaeum taylorii.</title>
        <authorList>
            <person name="Davison J."/>
            <person name="Bewley C."/>
        </authorList>
    </citation>
    <scope>NUCLEOTIDE SEQUENCE</scope>
    <source>
        <strain evidence="8">NIES-1699</strain>
    </source>
</reference>
<dbReference type="GO" id="GO:1904491">
    <property type="term" value="P:protein localization to ciliary transition zone"/>
    <property type="evidence" value="ECO:0007669"/>
    <property type="project" value="TreeGrafter"/>
</dbReference>
<keyword evidence="6 7" id="KW-0472">Membrane</keyword>
<dbReference type="Pfam" id="PF14995">
    <property type="entry name" value="TMEM107"/>
    <property type="match status" value="1"/>
</dbReference>
<feature type="transmembrane region" description="Helical" evidence="7">
    <location>
        <begin position="12"/>
        <end position="30"/>
    </location>
</feature>
<dbReference type="GO" id="GO:0036038">
    <property type="term" value="C:MKS complex"/>
    <property type="evidence" value="ECO:0007669"/>
    <property type="project" value="TreeGrafter"/>
</dbReference>
<comment type="subcellular location">
    <subcellularLocation>
        <location evidence="1">Membrane</location>
        <topology evidence="1">Multi-pass membrane protein</topology>
    </subcellularLocation>
</comment>
<keyword evidence="9" id="KW-1185">Reference proteome</keyword>
<proteinExistence type="predicted"/>
<accession>A0AAD7U8M2</accession>
<dbReference type="Proteomes" id="UP001230188">
    <property type="component" value="Unassembled WGS sequence"/>
</dbReference>
<evidence type="ECO:0000256" key="3">
    <source>
        <dbReference type="ARBA" id="ARBA00022692"/>
    </source>
</evidence>
<feature type="transmembrane region" description="Helical" evidence="7">
    <location>
        <begin position="89"/>
        <end position="107"/>
    </location>
</feature>
<keyword evidence="5 7" id="KW-1133">Transmembrane helix</keyword>
<evidence type="ECO:0000313" key="8">
    <source>
        <dbReference type="EMBL" id="KAJ8599377.1"/>
    </source>
</evidence>
<dbReference type="InterPro" id="IPR029248">
    <property type="entry name" value="TMEM107"/>
</dbReference>
<dbReference type="GO" id="GO:0016020">
    <property type="term" value="C:membrane"/>
    <property type="evidence" value="ECO:0007669"/>
    <property type="project" value="UniProtKB-SubCell"/>
</dbReference>
<evidence type="ECO:0000256" key="6">
    <source>
        <dbReference type="ARBA" id="ARBA00023136"/>
    </source>
</evidence>
<evidence type="ECO:0000256" key="7">
    <source>
        <dbReference type="SAM" id="Phobius"/>
    </source>
</evidence>
<organism evidence="8 9">
    <name type="scientific">Chrysophaeum taylorii</name>
    <dbReference type="NCBI Taxonomy" id="2483200"/>
    <lineage>
        <taxon>Eukaryota</taxon>
        <taxon>Sar</taxon>
        <taxon>Stramenopiles</taxon>
        <taxon>Ochrophyta</taxon>
        <taxon>Pelagophyceae</taxon>
        <taxon>Pelagomonadales</taxon>
        <taxon>Pelagomonadaceae</taxon>
        <taxon>Chrysophaeum</taxon>
    </lineage>
</organism>
<comment type="caution">
    <text evidence="8">The sequence shown here is derived from an EMBL/GenBank/DDBJ whole genome shotgun (WGS) entry which is preliminary data.</text>
</comment>
<dbReference type="AlphaFoldDB" id="A0AAD7U8M2"/>
<dbReference type="EMBL" id="JAQMWT010000570">
    <property type="protein sequence ID" value="KAJ8599377.1"/>
    <property type="molecule type" value="Genomic_DNA"/>
</dbReference>
<feature type="transmembrane region" description="Helical" evidence="7">
    <location>
        <begin position="113"/>
        <end position="141"/>
    </location>
</feature>
<protein>
    <recommendedName>
        <fullName evidence="2">Transmembrane protein 107</fullName>
    </recommendedName>
</protein>